<dbReference type="AlphaFoldDB" id="A0A1X7S4N0"/>
<dbReference type="InterPro" id="IPR050215">
    <property type="entry name" value="Thiolase-like_sf_Thiolase"/>
</dbReference>
<keyword evidence="13" id="KW-1185">Reference proteome</keyword>
<dbReference type="GO" id="GO:0006635">
    <property type="term" value="P:fatty acid beta-oxidation"/>
    <property type="evidence" value="ECO:0007669"/>
    <property type="project" value="TreeGrafter"/>
</dbReference>
<dbReference type="Proteomes" id="UP000215127">
    <property type="component" value="Chromosome 10"/>
</dbReference>
<accession>A0A1X7S4N0</accession>
<reference evidence="12 13" key="1">
    <citation type="submission" date="2016-06" db="EMBL/GenBank/DDBJ databases">
        <authorList>
            <person name="Kjaerup R.B."/>
            <person name="Dalgaard T.S."/>
            <person name="Juul-Madsen H.R."/>
        </authorList>
    </citation>
    <scope>NUCLEOTIDE SEQUENCE [LARGE SCALE GENOMIC DNA]</scope>
</reference>
<dbReference type="PANTHER" id="PTHR43853">
    <property type="entry name" value="3-KETOACYL-COA THIOLASE, PEROXISOMAL"/>
    <property type="match status" value="1"/>
</dbReference>
<feature type="active site" description="Proton acceptor" evidence="8">
    <location>
        <position position="396"/>
    </location>
</feature>
<comment type="cofactor">
    <cofactor evidence="1">
        <name>K(+)</name>
        <dbReference type="ChEBI" id="CHEBI:29103"/>
    </cofactor>
</comment>
<dbReference type="InterPro" id="IPR020615">
    <property type="entry name" value="Thiolase_acyl_enz_int_AS"/>
</dbReference>
<feature type="domain" description="Thiolase N-terminal" evidence="10">
    <location>
        <begin position="31"/>
        <end position="280"/>
    </location>
</feature>
<comment type="similarity">
    <text evidence="3 9">Belongs to the thiolase-like superfamily. Thiolase family.</text>
</comment>
<evidence type="ECO:0000256" key="9">
    <source>
        <dbReference type="RuleBase" id="RU003557"/>
    </source>
</evidence>
<evidence type="ECO:0000259" key="11">
    <source>
        <dbReference type="Pfam" id="PF02803"/>
    </source>
</evidence>
<comment type="catalytic activity">
    <reaction evidence="7">
        <text>an acyl-CoA + acetyl-CoA = a 3-oxoacyl-CoA + CoA</text>
        <dbReference type="Rhea" id="RHEA:21564"/>
        <dbReference type="ChEBI" id="CHEBI:57287"/>
        <dbReference type="ChEBI" id="CHEBI:57288"/>
        <dbReference type="ChEBI" id="CHEBI:58342"/>
        <dbReference type="ChEBI" id="CHEBI:90726"/>
        <dbReference type="EC" id="2.3.1.16"/>
    </reaction>
</comment>
<name>A0A1X7S4N0_ZYMT9</name>
<dbReference type="PANTHER" id="PTHR43853:SF10">
    <property type="entry name" value="ACETYL-COA C-ACETYLTRANSFERASE"/>
    <property type="match status" value="1"/>
</dbReference>
<feature type="active site" description="Proton acceptor" evidence="8">
    <location>
        <position position="366"/>
    </location>
</feature>
<evidence type="ECO:0000256" key="1">
    <source>
        <dbReference type="ARBA" id="ARBA00001958"/>
    </source>
</evidence>
<dbReference type="GO" id="GO:0003988">
    <property type="term" value="F:acetyl-CoA C-acyltransferase activity"/>
    <property type="evidence" value="ECO:0007669"/>
    <property type="project" value="UniProtKB-EC"/>
</dbReference>
<evidence type="ECO:0000256" key="4">
    <source>
        <dbReference type="ARBA" id="ARBA00022679"/>
    </source>
</evidence>
<evidence type="ECO:0000256" key="5">
    <source>
        <dbReference type="ARBA" id="ARBA00022958"/>
    </source>
</evidence>
<dbReference type="NCBIfam" id="TIGR01930">
    <property type="entry name" value="AcCoA-C-Actrans"/>
    <property type="match status" value="1"/>
</dbReference>
<keyword evidence="4 9" id="KW-0808">Transferase</keyword>
<dbReference type="InterPro" id="IPR002155">
    <property type="entry name" value="Thiolase"/>
</dbReference>
<feature type="domain" description="Thiolase C-terminal" evidence="11">
    <location>
        <begin position="289"/>
        <end position="407"/>
    </location>
</feature>
<evidence type="ECO:0000256" key="8">
    <source>
        <dbReference type="PIRSR" id="PIRSR000429-1"/>
    </source>
</evidence>
<evidence type="ECO:0000313" key="12">
    <source>
        <dbReference type="EMBL" id="SMQ54638.1"/>
    </source>
</evidence>
<evidence type="ECO:0000313" key="13">
    <source>
        <dbReference type="Proteomes" id="UP000215127"/>
    </source>
</evidence>
<dbReference type="PROSITE" id="PS00737">
    <property type="entry name" value="THIOLASE_2"/>
    <property type="match status" value="1"/>
</dbReference>
<protein>
    <recommendedName>
        <fullName evidence="14">3-ketoacyl-CoA thiolase</fullName>
    </recommendedName>
</protein>
<evidence type="ECO:0000256" key="6">
    <source>
        <dbReference type="ARBA" id="ARBA00023315"/>
    </source>
</evidence>
<dbReference type="CDD" id="cd00751">
    <property type="entry name" value="thiolase"/>
    <property type="match status" value="1"/>
</dbReference>
<organism evidence="12 13">
    <name type="scientific">Zymoseptoria tritici (strain ST99CH_3D7)</name>
    <dbReference type="NCBI Taxonomy" id="1276538"/>
    <lineage>
        <taxon>Eukaryota</taxon>
        <taxon>Fungi</taxon>
        <taxon>Dikarya</taxon>
        <taxon>Ascomycota</taxon>
        <taxon>Pezizomycotina</taxon>
        <taxon>Dothideomycetes</taxon>
        <taxon>Dothideomycetidae</taxon>
        <taxon>Mycosphaerellales</taxon>
        <taxon>Mycosphaerellaceae</taxon>
        <taxon>Zymoseptoria</taxon>
    </lineage>
</organism>
<dbReference type="PIRSF" id="PIRSF000429">
    <property type="entry name" value="Ac-CoA_Ac_transf"/>
    <property type="match status" value="1"/>
</dbReference>
<evidence type="ECO:0008006" key="14">
    <source>
        <dbReference type="Google" id="ProtNLM"/>
    </source>
</evidence>
<comment type="pathway">
    <text evidence="2">Lipid metabolism; fatty acid metabolism.</text>
</comment>
<evidence type="ECO:0000256" key="7">
    <source>
        <dbReference type="ARBA" id="ARBA00047605"/>
    </source>
</evidence>
<gene>
    <name evidence="12" type="ORF">ZT3D7_G9793</name>
</gene>
<dbReference type="SUPFAM" id="SSF53901">
    <property type="entry name" value="Thiolase-like"/>
    <property type="match status" value="2"/>
</dbReference>
<sequence>MAAQRISSFVSQLTPGQKPLDKITQKNPDDVVITLAIRTPLTKARKGGMKDTLLDAIVFKLLEQVNQKSKLDPQLVEDICLGNVSSAKAAYYCRAALLAAGYPNTTAGHSVNRFCASGLKAVQDIANQISTGSIEIGLALGAESMTEGGDRLERPFAEEILAANQEARDCMQPMGQTSENVGADFNITRESQDRYAAESYRRAEVAQKAGWFADEIAPITVKIDGKDVTLTKDEGPRWGTTYESLSKIRPAFPDFGDKSTGGNSSQVTDGAAAVLLMKRSKALELGQPILAKYVGATVAGLAPRIMGIGPSIAVPKLLSQYNLSIDDIDVIELNEAFASMAVYCRDTLKIDWEKMNVRGGAIALGHPLGCTGARQIVTGLSECRRRKAKILLTTMCIGTGQGMAGLFVNEQL</sequence>
<dbReference type="InterPro" id="IPR020613">
    <property type="entry name" value="Thiolase_CS"/>
</dbReference>
<dbReference type="Gene3D" id="3.40.47.10">
    <property type="match status" value="2"/>
</dbReference>
<dbReference type="GO" id="GO:0010124">
    <property type="term" value="P:phenylacetate catabolic process"/>
    <property type="evidence" value="ECO:0007669"/>
    <property type="project" value="TreeGrafter"/>
</dbReference>
<dbReference type="Pfam" id="PF02803">
    <property type="entry name" value="Thiolase_C"/>
    <property type="match status" value="1"/>
</dbReference>
<keyword evidence="6 9" id="KW-0012">Acyltransferase</keyword>
<dbReference type="InterPro" id="IPR020617">
    <property type="entry name" value="Thiolase_C"/>
</dbReference>
<evidence type="ECO:0000256" key="2">
    <source>
        <dbReference type="ARBA" id="ARBA00004872"/>
    </source>
</evidence>
<dbReference type="Pfam" id="PF00108">
    <property type="entry name" value="Thiolase_N"/>
    <property type="match status" value="1"/>
</dbReference>
<dbReference type="InterPro" id="IPR020616">
    <property type="entry name" value="Thiolase_N"/>
</dbReference>
<dbReference type="EMBL" id="LT853701">
    <property type="protein sequence ID" value="SMQ54638.1"/>
    <property type="molecule type" value="Genomic_DNA"/>
</dbReference>
<evidence type="ECO:0000256" key="3">
    <source>
        <dbReference type="ARBA" id="ARBA00010982"/>
    </source>
</evidence>
<dbReference type="STRING" id="1276538.A0A1X7S4N0"/>
<keyword evidence="5" id="KW-0630">Potassium</keyword>
<dbReference type="PROSITE" id="PS00098">
    <property type="entry name" value="THIOLASE_1"/>
    <property type="match status" value="1"/>
</dbReference>
<dbReference type="InterPro" id="IPR016039">
    <property type="entry name" value="Thiolase-like"/>
</dbReference>
<dbReference type="GO" id="GO:0005777">
    <property type="term" value="C:peroxisome"/>
    <property type="evidence" value="ECO:0007669"/>
    <property type="project" value="TreeGrafter"/>
</dbReference>
<proteinExistence type="inferred from homology"/>
<evidence type="ECO:0000259" key="10">
    <source>
        <dbReference type="Pfam" id="PF00108"/>
    </source>
</evidence>
<feature type="active site" description="Acyl-thioester intermediate" evidence="8">
    <location>
        <position position="115"/>
    </location>
</feature>